<evidence type="ECO:0008006" key="4">
    <source>
        <dbReference type="Google" id="ProtNLM"/>
    </source>
</evidence>
<dbReference type="InterPro" id="IPR007942">
    <property type="entry name" value="PLipase-like"/>
</dbReference>
<proteinExistence type="predicted"/>
<dbReference type="PANTHER" id="PTHR46236:SF27">
    <property type="entry name" value="MATH DOMAIN-CONTAINING PROTEIN"/>
    <property type="match status" value="1"/>
</dbReference>
<dbReference type="EMBL" id="KI517464">
    <property type="protein sequence ID" value="ESQ40261.1"/>
    <property type="molecule type" value="Genomic_DNA"/>
</dbReference>
<accession>V4N4G2</accession>
<dbReference type="PANTHER" id="PTHR46236">
    <property type="entry name" value="TRAF-LIKE SUPERFAMILY PROTEIN"/>
    <property type="match status" value="1"/>
</dbReference>
<dbReference type="OrthoDB" id="1090750at2759"/>
<evidence type="ECO:0000313" key="3">
    <source>
        <dbReference type="Proteomes" id="UP000030689"/>
    </source>
</evidence>
<protein>
    <recommendedName>
        <fullName evidence="4">MATH domain-containing protein</fullName>
    </recommendedName>
</protein>
<organism evidence="2 3">
    <name type="scientific">Eutrema salsugineum</name>
    <name type="common">Saltwater cress</name>
    <name type="synonym">Sisymbrium salsugineum</name>
    <dbReference type="NCBI Taxonomy" id="72664"/>
    <lineage>
        <taxon>Eukaryota</taxon>
        <taxon>Viridiplantae</taxon>
        <taxon>Streptophyta</taxon>
        <taxon>Embryophyta</taxon>
        <taxon>Tracheophyta</taxon>
        <taxon>Spermatophyta</taxon>
        <taxon>Magnoliopsida</taxon>
        <taxon>eudicotyledons</taxon>
        <taxon>Gunneridae</taxon>
        <taxon>Pentapetalae</taxon>
        <taxon>rosids</taxon>
        <taxon>malvids</taxon>
        <taxon>Brassicales</taxon>
        <taxon>Brassicaceae</taxon>
        <taxon>Eutremeae</taxon>
        <taxon>Eutrema</taxon>
    </lineage>
</organism>
<dbReference type="Proteomes" id="UP000030689">
    <property type="component" value="Unassembled WGS sequence"/>
</dbReference>
<reference evidence="2 3" key="1">
    <citation type="journal article" date="2013" name="Front. Plant Sci.">
        <title>The Reference Genome of the Halophytic Plant Eutrema salsugineum.</title>
        <authorList>
            <person name="Yang R."/>
            <person name="Jarvis D.E."/>
            <person name="Chen H."/>
            <person name="Beilstein M.A."/>
            <person name="Grimwood J."/>
            <person name="Jenkins J."/>
            <person name="Shu S."/>
            <person name="Prochnik S."/>
            <person name="Xin M."/>
            <person name="Ma C."/>
            <person name="Schmutz J."/>
            <person name="Wing R.A."/>
            <person name="Mitchell-Olds T."/>
            <person name="Schumaker K.S."/>
            <person name="Wang X."/>
        </authorList>
    </citation>
    <scope>NUCLEOTIDE SEQUENCE [LARGE SCALE GENOMIC DNA]</scope>
</reference>
<dbReference type="OMA" id="TEIHISF"/>
<dbReference type="InterPro" id="IPR050804">
    <property type="entry name" value="MCC"/>
</dbReference>
<dbReference type="Pfam" id="PF05278">
    <property type="entry name" value="PEARLI-4"/>
    <property type="match status" value="1"/>
</dbReference>
<keyword evidence="3" id="KW-1185">Reference proteome</keyword>
<dbReference type="Gramene" id="ESQ40261">
    <property type="protein sequence ID" value="ESQ40261"/>
    <property type="gene ID" value="EUTSA_v10014790mg"/>
</dbReference>
<dbReference type="eggNOG" id="KOG1987">
    <property type="taxonomic scope" value="Eukaryota"/>
</dbReference>
<evidence type="ECO:0000256" key="1">
    <source>
        <dbReference type="SAM" id="Coils"/>
    </source>
</evidence>
<name>V4N4G2_EUTSA</name>
<gene>
    <name evidence="2" type="ORF">EUTSA_v10014790mg</name>
</gene>
<feature type="coiled-coil region" evidence="1">
    <location>
        <begin position="99"/>
        <end position="162"/>
    </location>
</feature>
<dbReference type="AlphaFoldDB" id="V4N4G2"/>
<keyword evidence="1" id="KW-0175">Coiled coil</keyword>
<evidence type="ECO:0000313" key="2">
    <source>
        <dbReference type="EMBL" id="ESQ40261.1"/>
    </source>
</evidence>
<sequence>MGNQLQRQRKITVHGFILEPSQVNLANWIFQKYPEIAVNVKLQDDELRTRYMNLVLGIIKSLYHKPLRDLTNDKLIKVSKELSDVTQAGFKVDWLASKLKKVSLEKKTSEDRIRKLRQEVQKLKLTISEKKKKKKKASEDMIRELKQEVKKLKLIISEEKTKLTKNPCWITKTEIHISFLEYF</sequence>
<dbReference type="KEGG" id="eus:EUTSA_v10014790mg"/>